<dbReference type="SUPFAM" id="SSF56925">
    <property type="entry name" value="OMPA-like"/>
    <property type="match status" value="1"/>
</dbReference>
<evidence type="ECO:0000256" key="3">
    <source>
        <dbReference type="SAM" id="SignalP"/>
    </source>
</evidence>
<evidence type="ECO:0000256" key="2">
    <source>
        <dbReference type="ARBA" id="ARBA00022729"/>
    </source>
</evidence>
<comment type="subcellular location">
    <subcellularLocation>
        <location evidence="1">Cell outer membrane</location>
    </subcellularLocation>
</comment>
<accession>A0A6L8K6C9</accession>
<keyword evidence="6" id="KW-1185">Reference proteome</keyword>
<proteinExistence type="predicted"/>
<dbReference type="Pfam" id="PF13505">
    <property type="entry name" value="OMP_b-brl"/>
    <property type="match status" value="1"/>
</dbReference>
<dbReference type="Proteomes" id="UP000479335">
    <property type="component" value="Unassembled WGS sequence"/>
</dbReference>
<feature type="domain" description="Outer membrane protein beta-barrel" evidence="4">
    <location>
        <begin position="11"/>
        <end position="190"/>
    </location>
</feature>
<comment type="caution">
    <text evidence="5">The sequence shown here is derived from an EMBL/GenBank/DDBJ whole genome shotgun (WGS) entry which is preliminary data.</text>
</comment>
<name>A0A6L8K6C9_9BURK</name>
<evidence type="ECO:0000313" key="6">
    <source>
        <dbReference type="Proteomes" id="UP000479335"/>
    </source>
</evidence>
<sequence length="190" mass="20480">MLNKMKALCAMMIAAACGSVFGADQSPAYVGADVGTQFSNNSSLVRAYAGYNFGSNTLFGLPQTHALELMVFTLGTETKLVRMNDFGYYGGDAVRASGVGLNWTTALKLDDNWSLTSRLGANYARATTSFRYAAQSHPYDHPGLTAGVGVAYKLNPNVSLTVDVSYMPIKLNPYEKNTKPTLGTGLRYNF</sequence>
<dbReference type="EMBL" id="WWCN01000001">
    <property type="protein sequence ID" value="MYM21432.1"/>
    <property type="molecule type" value="Genomic_DNA"/>
</dbReference>
<dbReference type="AlphaFoldDB" id="A0A6L8K6C9"/>
<dbReference type="InterPro" id="IPR011250">
    <property type="entry name" value="OMP/PagP_B-barrel"/>
</dbReference>
<gene>
    <name evidence="5" type="ORF">GTP46_02065</name>
</gene>
<evidence type="ECO:0000256" key="1">
    <source>
        <dbReference type="ARBA" id="ARBA00004442"/>
    </source>
</evidence>
<dbReference type="InterPro" id="IPR027385">
    <property type="entry name" value="Beta-barrel_OMP"/>
</dbReference>
<protein>
    <submittedName>
        <fullName evidence="5">Outer membrane beta-barrel protein</fullName>
    </submittedName>
</protein>
<dbReference type="GO" id="GO:0009279">
    <property type="term" value="C:cell outer membrane"/>
    <property type="evidence" value="ECO:0007669"/>
    <property type="project" value="UniProtKB-SubCell"/>
</dbReference>
<keyword evidence="2 3" id="KW-0732">Signal</keyword>
<feature type="signal peptide" evidence="3">
    <location>
        <begin position="1"/>
        <end position="22"/>
    </location>
</feature>
<dbReference type="Gene3D" id="2.40.160.20">
    <property type="match status" value="1"/>
</dbReference>
<dbReference type="PROSITE" id="PS51257">
    <property type="entry name" value="PROKAR_LIPOPROTEIN"/>
    <property type="match status" value="1"/>
</dbReference>
<dbReference type="RefSeq" id="WP_161004949.1">
    <property type="nucleotide sequence ID" value="NZ_WWCN01000001.1"/>
</dbReference>
<evidence type="ECO:0000259" key="4">
    <source>
        <dbReference type="Pfam" id="PF13505"/>
    </source>
</evidence>
<feature type="chain" id="PRO_5026767492" evidence="3">
    <location>
        <begin position="23"/>
        <end position="190"/>
    </location>
</feature>
<organism evidence="5 6">
    <name type="scientific">Duganella flavida</name>
    <dbReference type="NCBI Taxonomy" id="2692175"/>
    <lineage>
        <taxon>Bacteria</taxon>
        <taxon>Pseudomonadati</taxon>
        <taxon>Pseudomonadota</taxon>
        <taxon>Betaproteobacteria</taxon>
        <taxon>Burkholderiales</taxon>
        <taxon>Oxalobacteraceae</taxon>
        <taxon>Telluria group</taxon>
        <taxon>Duganella</taxon>
    </lineage>
</organism>
<evidence type="ECO:0000313" key="5">
    <source>
        <dbReference type="EMBL" id="MYM21432.1"/>
    </source>
</evidence>
<reference evidence="5 6" key="1">
    <citation type="submission" date="2019-12" db="EMBL/GenBank/DDBJ databases">
        <title>Novel species isolated from a subtropical stream in China.</title>
        <authorList>
            <person name="Lu H."/>
        </authorList>
    </citation>
    <scope>NUCLEOTIDE SEQUENCE [LARGE SCALE GENOMIC DNA]</scope>
    <source>
        <strain evidence="5 6">FT135W</strain>
    </source>
</reference>